<dbReference type="Proteomes" id="UP000261500">
    <property type="component" value="Unplaced"/>
</dbReference>
<dbReference type="Ensembl" id="ENSPLAT00000021468.1">
    <property type="protein sequence ID" value="ENSPLAP00000013468.1"/>
    <property type="gene ID" value="ENSPLAG00000016957.1"/>
</dbReference>
<proteinExistence type="predicted"/>
<organism evidence="2 3">
    <name type="scientific">Poecilia latipinna</name>
    <name type="common">sailfin molly</name>
    <dbReference type="NCBI Taxonomy" id="48699"/>
    <lineage>
        <taxon>Eukaryota</taxon>
        <taxon>Metazoa</taxon>
        <taxon>Chordata</taxon>
        <taxon>Craniata</taxon>
        <taxon>Vertebrata</taxon>
        <taxon>Euteleostomi</taxon>
        <taxon>Actinopterygii</taxon>
        <taxon>Neopterygii</taxon>
        <taxon>Teleostei</taxon>
        <taxon>Neoteleostei</taxon>
        <taxon>Acanthomorphata</taxon>
        <taxon>Ovalentaria</taxon>
        <taxon>Atherinomorphae</taxon>
        <taxon>Cyprinodontiformes</taxon>
        <taxon>Poeciliidae</taxon>
        <taxon>Poeciliinae</taxon>
        <taxon>Poecilia</taxon>
    </lineage>
</organism>
<keyword evidence="1" id="KW-0732">Signal</keyword>
<evidence type="ECO:0000256" key="1">
    <source>
        <dbReference type="SAM" id="SignalP"/>
    </source>
</evidence>
<keyword evidence="3" id="KW-1185">Reference proteome</keyword>
<feature type="chain" id="PRO_5017226259" evidence="1">
    <location>
        <begin position="18"/>
        <end position="85"/>
    </location>
</feature>
<reference evidence="2" key="2">
    <citation type="submission" date="2025-09" db="UniProtKB">
        <authorList>
            <consortium name="Ensembl"/>
        </authorList>
    </citation>
    <scope>IDENTIFICATION</scope>
</reference>
<name>A0A3B3UKN5_9TELE</name>
<protein>
    <submittedName>
        <fullName evidence="2">Uncharacterized protein</fullName>
    </submittedName>
</protein>
<evidence type="ECO:0000313" key="3">
    <source>
        <dbReference type="Proteomes" id="UP000261500"/>
    </source>
</evidence>
<dbReference type="AlphaFoldDB" id="A0A3B3UKN5"/>
<sequence>MIHFLLFLSPLWPKASCLNKHFLCCLFDEPILKPYPPDYQEKNILEKNTVTLKHGGGSIMLWGSFAAGGTCAVINIQIQIQKYIY</sequence>
<feature type="signal peptide" evidence="1">
    <location>
        <begin position="1"/>
        <end position="17"/>
    </location>
</feature>
<reference evidence="2" key="1">
    <citation type="submission" date="2025-08" db="UniProtKB">
        <authorList>
            <consortium name="Ensembl"/>
        </authorList>
    </citation>
    <scope>IDENTIFICATION</scope>
</reference>
<evidence type="ECO:0000313" key="2">
    <source>
        <dbReference type="Ensembl" id="ENSPLAP00000013468.1"/>
    </source>
</evidence>
<accession>A0A3B3UKN5</accession>